<evidence type="ECO:0000313" key="1">
    <source>
        <dbReference type="EMBL" id="MBW4562436.1"/>
    </source>
</evidence>
<dbReference type="EMBL" id="JAHHHN010000007">
    <property type="protein sequence ID" value="MBW4562436.1"/>
    <property type="molecule type" value="Genomic_DNA"/>
</dbReference>
<gene>
    <name evidence="1" type="ORF">KME32_15050</name>
</gene>
<evidence type="ECO:0000313" key="2">
    <source>
        <dbReference type="Proteomes" id="UP000715781"/>
    </source>
</evidence>
<dbReference type="AlphaFoldDB" id="A0A951PZD6"/>
<reference evidence="1" key="1">
    <citation type="submission" date="2021-05" db="EMBL/GenBank/DDBJ databases">
        <authorList>
            <person name="Pietrasiak N."/>
            <person name="Ward R."/>
            <person name="Stajich J.E."/>
            <person name="Kurbessoian T."/>
        </authorList>
    </citation>
    <scope>NUCLEOTIDE SEQUENCE</scope>
    <source>
        <strain evidence="1">JT2-VF2</strain>
    </source>
</reference>
<sequence>MVNGSPDWVNAIAASRTTLKEEVVLYVVGDNSLSIKTVKMAKIALTHTSVACVTKA</sequence>
<protein>
    <submittedName>
        <fullName evidence="1">Uncharacterized protein</fullName>
    </submittedName>
</protein>
<reference evidence="1" key="2">
    <citation type="journal article" date="2022" name="Microbiol. Resour. Announc.">
        <title>Metagenome Sequencing to Explore Phylogenomics of Terrestrial Cyanobacteria.</title>
        <authorList>
            <person name="Ward R.D."/>
            <person name="Stajich J.E."/>
            <person name="Johansen J.R."/>
            <person name="Huntemann M."/>
            <person name="Clum A."/>
            <person name="Foster B."/>
            <person name="Foster B."/>
            <person name="Roux S."/>
            <person name="Palaniappan K."/>
            <person name="Varghese N."/>
            <person name="Mukherjee S."/>
            <person name="Reddy T.B.K."/>
            <person name="Daum C."/>
            <person name="Copeland A."/>
            <person name="Chen I.A."/>
            <person name="Ivanova N.N."/>
            <person name="Kyrpides N.C."/>
            <person name="Shapiro N."/>
            <person name="Eloe-Fadrosh E.A."/>
            <person name="Pietrasiak N."/>
        </authorList>
    </citation>
    <scope>NUCLEOTIDE SEQUENCE</scope>
    <source>
        <strain evidence="1">JT2-VF2</strain>
    </source>
</reference>
<accession>A0A951PZD6</accession>
<name>A0A951PZD6_9NOST</name>
<proteinExistence type="predicted"/>
<dbReference type="Proteomes" id="UP000715781">
    <property type="component" value="Unassembled WGS sequence"/>
</dbReference>
<organism evidence="1 2">
    <name type="scientific">Mojavia pulchra JT2-VF2</name>
    <dbReference type="NCBI Taxonomy" id="287848"/>
    <lineage>
        <taxon>Bacteria</taxon>
        <taxon>Bacillati</taxon>
        <taxon>Cyanobacteriota</taxon>
        <taxon>Cyanophyceae</taxon>
        <taxon>Nostocales</taxon>
        <taxon>Nostocaceae</taxon>
    </lineage>
</organism>
<comment type="caution">
    <text evidence="1">The sequence shown here is derived from an EMBL/GenBank/DDBJ whole genome shotgun (WGS) entry which is preliminary data.</text>
</comment>